<dbReference type="AlphaFoldDB" id="A0A9X8N9K1"/>
<dbReference type="SMART" id="SM00530">
    <property type="entry name" value="HTH_XRE"/>
    <property type="match status" value="1"/>
</dbReference>
<dbReference type="EMBL" id="FRBK01000043">
    <property type="protein sequence ID" value="SHN34210.1"/>
    <property type="molecule type" value="Genomic_DNA"/>
</dbReference>
<feature type="domain" description="HTH cro/C1-type" evidence="2">
    <location>
        <begin position="16"/>
        <end position="63"/>
    </location>
</feature>
<dbReference type="PROSITE" id="PS50943">
    <property type="entry name" value="HTH_CROC1"/>
    <property type="match status" value="1"/>
</dbReference>
<dbReference type="Proteomes" id="UP000184388">
    <property type="component" value="Unassembled WGS sequence"/>
</dbReference>
<evidence type="ECO:0000313" key="4">
    <source>
        <dbReference type="Proteomes" id="UP000184388"/>
    </source>
</evidence>
<dbReference type="InterPro" id="IPR001387">
    <property type="entry name" value="Cro/C1-type_HTH"/>
</dbReference>
<dbReference type="GO" id="GO:0003677">
    <property type="term" value="F:DNA binding"/>
    <property type="evidence" value="ECO:0007669"/>
    <property type="project" value="InterPro"/>
</dbReference>
<feature type="region of interest" description="Disordered" evidence="1">
    <location>
        <begin position="63"/>
        <end position="108"/>
    </location>
</feature>
<reference evidence="4" key="1">
    <citation type="submission" date="2016-11" db="EMBL/GenBank/DDBJ databases">
        <authorList>
            <person name="Jaros S."/>
            <person name="Januszkiewicz K."/>
            <person name="Wedrychowicz H."/>
        </authorList>
    </citation>
    <scope>NUCLEOTIDE SEQUENCE [LARGE SCALE GENOMIC DNA]</scope>
    <source>
        <strain evidence="4">CGMCC 4.3555</strain>
    </source>
</reference>
<protein>
    <submittedName>
        <fullName evidence="3">Helix-turn-helix</fullName>
    </submittedName>
</protein>
<dbReference type="SUPFAM" id="SSF47413">
    <property type="entry name" value="lambda repressor-like DNA-binding domains"/>
    <property type="match status" value="1"/>
</dbReference>
<organism evidence="3 4">
    <name type="scientific">Streptomyces yunnanensis</name>
    <dbReference type="NCBI Taxonomy" id="156453"/>
    <lineage>
        <taxon>Bacteria</taxon>
        <taxon>Bacillati</taxon>
        <taxon>Actinomycetota</taxon>
        <taxon>Actinomycetes</taxon>
        <taxon>Kitasatosporales</taxon>
        <taxon>Streptomycetaceae</taxon>
        <taxon>Streptomyces</taxon>
    </lineage>
</organism>
<comment type="caution">
    <text evidence="3">The sequence shown here is derived from an EMBL/GenBank/DDBJ whole genome shotgun (WGS) entry which is preliminary data.</text>
</comment>
<dbReference type="CDD" id="cd00093">
    <property type="entry name" value="HTH_XRE"/>
    <property type="match status" value="1"/>
</dbReference>
<sequence>MHLRDRERFLDLMRVHNLSQRKLAALAQISQAYVSLLLNGKRGARPETAWRIAGALKVRTDELFAAPPGCPPPRTTVRSPGRRPPSLVPRRPRNIPSPQINSALITAA</sequence>
<proteinExistence type="predicted"/>
<feature type="compositionally biased region" description="Polar residues" evidence="1">
    <location>
        <begin position="96"/>
        <end position="108"/>
    </location>
</feature>
<gene>
    <name evidence="3" type="ORF">SAMN05216268_1438</name>
</gene>
<dbReference type="Gene3D" id="1.10.260.40">
    <property type="entry name" value="lambda repressor-like DNA-binding domains"/>
    <property type="match status" value="1"/>
</dbReference>
<evidence type="ECO:0000256" key="1">
    <source>
        <dbReference type="SAM" id="MobiDB-lite"/>
    </source>
</evidence>
<accession>A0A9X8N9K1</accession>
<evidence type="ECO:0000313" key="3">
    <source>
        <dbReference type="EMBL" id="SHN34210.1"/>
    </source>
</evidence>
<dbReference type="Pfam" id="PF01381">
    <property type="entry name" value="HTH_3"/>
    <property type="match status" value="1"/>
</dbReference>
<dbReference type="InterPro" id="IPR010982">
    <property type="entry name" value="Lambda_DNA-bd_dom_sf"/>
</dbReference>
<evidence type="ECO:0000259" key="2">
    <source>
        <dbReference type="PROSITE" id="PS50943"/>
    </source>
</evidence>
<name>A0A9X8N9K1_9ACTN</name>